<gene>
    <name evidence="2" type="ORF">EHP00_1137</name>
</gene>
<feature type="transmembrane region" description="Helical" evidence="1">
    <location>
        <begin position="12"/>
        <end position="30"/>
    </location>
</feature>
<dbReference type="AlphaFoldDB" id="A0A1W0E4H7"/>
<comment type="caution">
    <text evidence="2">The sequence shown here is derived from an EMBL/GenBank/DDBJ whole genome shotgun (WGS) entry which is preliminary data.</text>
</comment>
<evidence type="ECO:0000313" key="2">
    <source>
        <dbReference type="EMBL" id="OQS54128.1"/>
    </source>
</evidence>
<dbReference type="Proteomes" id="UP000192758">
    <property type="component" value="Unassembled WGS sequence"/>
</dbReference>
<dbReference type="EMBL" id="MNPJ01000022">
    <property type="protein sequence ID" value="OQS54128.1"/>
    <property type="molecule type" value="Genomic_DNA"/>
</dbReference>
<keyword evidence="1" id="KW-0812">Transmembrane</keyword>
<accession>A0A1W0E4H7</accession>
<reference evidence="2 3" key="1">
    <citation type="journal article" date="2017" name="Environ. Microbiol.">
        <title>Decay of the glycolytic pathway and adaptation to intranuclear parasitism within Enterocytozoonidae microsporidia.</title>
        <authorList>
            <person name="Wiredu Boakye D."/>
            <person name="Jaroenlak P."/>
            <person name="Prachumwat A."/>
            <person name="Williams T.A."/>
            <person name="Bateman K.S."/>
            <person name="Itsathitphaisarn O."/>
            <person name="Sritunyalucksana K."/>
            <person name="Paszkiewicz K.H."/>
            <person name="Moore K.A."/>
            <person name="Stentiford G.D."/>
            <person name="Williams B.A."/>
        </authorList>
    </citation>
    <scope>NUCLEOTIDE SEQUENCE [LARGE SCALE GENOMIC DNA]</scope>
    <source>
        <strain evidence="2 3">TH1</strain>
    </source>
</reference>
<name>A0A1W0E4H7_9MICR</name>
<keyword evidence="1" id="KW-1133">Transmembrane helix</keyword>
<organism evidence="2 3">
    <name type="scientific">Ecytonucleospora hepatopenaei</name>
    <dbReference type="NCBI Taxonomy" id="646526"/>
    <lineage>
        <taxon>Eukaryota</taxon>
        <taxon>Fungi</taxon>
        <taxon>Fungi incertae sedis</taxon>
        <taxon>Microsporidia</taxon>
        <taxon>Enterocytozoonidae</taxon>
        <taxon>Ecytonucleospora</taxon>
    </lineage>
</organism>
<keyword evidence="1" id="KW-0472">Membrane</keyword>
<keyword evidence="3" id="KW-1185">Reference proteome</keyword>
<proteinExistence type="predicted"/>
<protein>
    <submittedName>
        <fullName evidence="2">Uncharacterized protein</fullName>
    </submittedName>
</protein>
<evidence type="ECO:0000256" key="1">
    <source>
        <dbReference type="SAM" id="Phobius"/>
    </source>
</evidence>
<dbReference type="VEuPathDB" id="MicrosporidiaDB:EHP00_1137"/>
<sequence>MKALEFFVKYKNIFLVLYFLFFFFAWFIQWESKKCHLYRFIYDLLIDKIYEKYEILKHMISNINFVVHNVKCKV</sequence>
<evidence type="ECO:0000313" key="3">
    <source>
        <dbReference type="Proteomes" id="UP000192758"/>
    </source>
</evidence>